<name>A0A832I2D0_UNCEI</name>
<feature type="domain" description="Carboxymuconolactone decarboxylase-like" evidence="1">
    <location>
        <begin position="16"/>
        <end position="97"/>
    </location>
</feature>
<dbReference type="PANTHER" id="PTHR33930">
    <property type="entry name" value="ALKYL HYDROPEROXIDE REDUCTASE AHPD"/>
    <property type="match status" value="1"/>
</dbReference>
<dbReference type="Gene3D" id="1.20.1290.10">
    <property type="entry name" value="AhpD-like"/>
    <property type="match status" value="1"/>
</dbReference>
<comment type="caution">
    <text evidence="2">The sequence shown here is derived from an EMBL/GenBank/DDBJ whole genome shotgun (WGS) entry which is preliminary data.</text>
</comment>
<dbReference type="SUPFAM" id="SSF69118">
    <property type="entry name" value="AhpD-like"/>
    <property type="match status" value="1"/>
</dbReference>
<accession>A0A832I2D0</accession>
<proteinExistence type="predicted"/>
<dbReference type="InterPro" id="IPR003779">
    <property type="entry name" value="CMD-like"/>
</dbReference>
<dbReference type="AlphaFoldDB" id="A0A832I2D0"/>
<protein>
    <submittedName>
        <fullName evidence="2">Carboxymuconolactone decarboxylase family protein</fullName>
    </submittedName>
</protein>
<evidence type="ECO:0000313" key="2">
    <source>
        <dbReference type="EMBL" id="HGZ43697.1"/>
    </source>
</evidence>
<reference evidence="2" key="1">
    <citation type="journal article" date="2020" name="mSystems">
        <title>Genome- and Community-Level Interaction Insights into Carbon Utilization and Element Cycling Functions of Hydrothermarchaeota in Hydrothermal Sediment.</title>
        <authorList>
            <person name="Zhou Z."/>
            <person name="Liu Y."/>
            <person name="Xu W."/>
            <person name="Pan J."/>
            <person name="Luo Z.H."/>
            <person name="Li M."/>
        </authorList>
    </citation>
    <scope>NUCLEOTIDE SEQUENCE [LARGE SCALE GENOMIC DNA]</scope>
    <source>
        <strain evidence="2">SpSt-381</strain>
    </source>
</reference>
<dbReference type="Pfam" id="PF02627">
    <property type="entry name" value="CMD"/>
    <property type="match status" value="1"/>
</dbReference>
<evidence type="ECO:0000259" key="1">
    <source>
        <dbReference type="Pfam" id="PF02627"/>
    </source>
</evidence>
<dbReference type="InterPro" id="IPR029032">
    <property type="entry name" value="AhpD-like"/>
</dbReference>
<dbReference type="EMBL" id="DSQF01000020">
    <property type="protein sequence ID" value="HGZ43697.1"/>
    <property type="molecule type" value="Genomic_DNA"/>
</dbReference>
<dbReference type="GO" id="GO:0051920">
    <property type="term" value="F:peroxiredoxin activity"/>
    <property type="evidence" value="ECO:0007669"/>
    <property type="project" value="InterPro"/>
</dbReference>
<organism evidence="2">
    <name type="scientific">Eiseniibacteriota bacterium</name>
    <dbReference type="NCBI Taxonomy" id="2212470"/>
    <lineage>
        <taxon>Bacteria</taxon>
        <taxon>Candidatus Eiseniibacteriota</taxon>
    </lineage>
</organism>
<sequence length="107" mass="11076">MSKPPTFYQQFAAAHPDVVRAYEALGDAARAAGPLDAVHAELVKLALAAGARLEGGVHAHARRALDAGATPEQLRHVAVLGITTLGFPAAMSVRGMIEDVLAARGRA</sequence>
<gene>
    <name evidence="2" type="ORF">ENR23_09785</name>
</gene>
<dbReference type="PANTHER" id="PTHR33930:SF2">
    <property type="entry name" value="BLR3452 PROTEIN"/>
    <property type="match status" value="1"/>
</dbReference>